<sequence length="115" mass="13037">MAKVSPPPPPCRKQEKTKLQVSEVSERESESKSITCASRKYSYTVKGIESEEESNDSHNLQLKDPRFQRRRRLWWVQGRLVGEIFQQSGPLLCHITVVSNTCPSGSLDFESSGEP</sequence>
<dbReference type="Proteomes" id="UP000236291">
    <property type="component" value="Unassembled WGS sequence"/>
</dbReference>
<dbReference type="EMBL" id="ASHM01023343">
    <property type="protein sequence ID" value="PNX71456.1"/>
    <property type="molecule type" value="Genomic_DNA"/>
</dbReference>
<evidence type="ECO:0000313" key="3">
    <source>
        <dbReference type="Proteomes" id="UP000236291"/>
    </source>
</evidence>
<dbReference type="AlphaFoldDB" id="A0A2K3KYU4"/>
<name>A0A2K3KYU4_TRIPR</name>
<feature type="region of interest" description="Disordered" evidence="1">
    <location>
        <begin position="1"/>
        <end position="35"/>
    </location>
</feature>
<organism evidence="2 3">
    <name type="scientific">Trifolium pratense</name>
    <name type="common">Red clover</name>
    <dbReference type="NCBI Taxonomy" id="57577"/>
    <lineage>
        <taxon>Eukaryota</taxon>
        <taxon>Viridiplantae</taxon>
        <taxon>Streptophyta</taxon>
        <taxon>Embryophyta</taxon>
        <taxon>Tracheophyta</taxon>
        <taxon>Spermatophyta</taxon>
        <taxon>Magnoliopsida</taxon>
        <taxon>eudicotyledons</taxon>
        <taxon>Gunneridae</taxon>
        <taxon>Pentapetalae</taxon>
        <taxon>rosids</taxon>
        <taxon>fabids</taxon>
        <taxon>Fabales</taxon>
        <taxon>Fabaceae</taxon>
        <taxon>Papilionoideae</taxon>
        <taxon>50 kb inversion clade</taxon>
        <taxon>NPAAA clade</taxon>
        <taxon>Hologalegina</taxon>
        <taxon>IRL clade</taxon>
        <taxon>Trifolieae</taxon>
        <taxon>Trifolium</taxon>
    </lineage>
</organism>
<comment type="caution">
    <text evidence="2">The sequence shown here is derived from an EMBL/GenBank/DDBJ whole genome shotgun (WGS) entry which is preliminary data.</text>
</comment>
<feature type="compositionally biased region" description="Basic and acidic residues" evidence="1">
    <location>
        <begin position="12"/>
        <end position="31"/>
    </location>
</feature>
<reference evidence="2 3" key="1">
    <citation type="journal article" date="2014" name="Am. J. Bot.">
        <title>Genome assembly and annotation for red clover (Trifolium pratense; Fabaceae).</title>
        <authorList>
            <person name="Istvanek J."/>
            <person name="Jaros M."/>
            <person name="Krenek A."/>
            <person name="Repkova J."/>
        </authorList>
    </citation>
    <scope>NUCLEOTIDE SEQUENCE [LARGE SCALE GENOMIC DNA]</scope>
    <source>
        <strain evidence="3">cv. Tatra</strain>
        <tissue evidence="2">Young leaves</tissue>
    </source>
</reference>
<protein>
    <submittedName>
        <fullName evidence="2">Uncharacterized protein</fullName>
    </submittedName>
</protein>
<evidence type="ECO:0000256" key="1">
    <source>
        <dbReference type="SAM" id="MobiDB-lite"/>
    </source>
</evidence>
<gene>
    <name evidence="2" type="ORF">L195_g027336</name>
</gene>
<evidence type="ECO:0000313" key="2">
    <source>
        <dbReference type="EMBL" id="PNX71456.1"/>
    </source>
</evidence>
<proteinExistence type="predicted"/>
<reference evidence="2 3" key="2">
    <citation type="journal article" date="2017" name="Front. Plant Sci.">
        <title>Gene Classification and Mining of Molecular Markers Useful in Red Clover (Trifolium pratense) Breeding.</title>
        <authorList>
            <person name="Istvanek J."/>
            <person name="Dluhosova J."/>
            <person name="Dluhos P."/>
            <person name="Patkova L."/>
            <person name="Nedelnik J."/>
            <person name="Repkova J."/>
        </authorList>
    </citation>
    <scope>NUCLEOTIDE SEQUENCE [LARGE SCALE GENOMIC DNA]</scope>
    <source>
        <strain evidence="3">cv. Tatra</strain>
        <tissue evidence="2">Young leaves</tissue>
    </source>
</reference>
<feature type="compositionally biased region" description="Pro residues" evidence="1">
    <location>
        <begin position="1"/>
        <end position="11"/>
    </location>
</feature>
<accession>A0A2K3KYU4</accession>